<keyword evidence="1" id="KW-0560">Oxidoreductase</keyword>
<dbReference type="InterPro" id="IPR010187">
    <property type="entry name" value="Various_sel_PB"/>
</dbReference>
<sequence>MVKPLSESKVAMVTTSGIHLRGDAPFRSLKGGDASYRVIPRDSDPADIIQSHTSIGFDRTTSYKDINITFPVDRLEELAQSGRIGKLSDHYYSYMGAINDVSGLIEDSGPEVATKLLSEGVDVVLLVPT</sequence>
<dbReference type="GO" id="GO:0050485">
    <property type="term" value="F:oxidoreductase activity, acting on X-H and Y-H to form an X-Y bond, with a disulfide as acceptor"/>
    <property type="evidence" value="ECO:0007669"/>
    <property type="project" value="InterPro"/>
</dbReference>
<dbReference type="EMBL" id="UINC01053877">
    <property type="protein sequence ID" value="SVB70931.1"/>
    <property type="molecule type" value="Genomic_DNA"/>
</dbReference>
<evidence type="ECO:0000256" key="1">
    <source>
        <dbReference type="ARBA" id="ARBA00023002"/>
    </source>
</evidence>
<proteinExistence type="predicted"/>
<evidence type="ECO:0000313" key="2">
    <source>
        <dbReference type="EMBL" id="SVB70931.1"/>
    </source>
</evidence>
<name>A0A382G9Q8_9ZZZZ</name>
<organism evidence="2">
    <name type="scientific">marine metagenome</name>
    <dbReference type="NCBI Taxonomy" id="408172"/>
    <lineage>
        <taxon>unclassified sequences</taxon>
        <taxon>metagenomes</taxon>
        <taxon>ecological metagenomes</taxon>
    </lineage>
</organism>
<dbReference type="AlphaFoldDB" id="A0A382G9Q8"/>
<reference evidence="2" key="1">
    <citation type="submission" date="2018-05" db="EMBL/GenBank/DDBJ databases">
        <authorList>
            <person name="Lanie J.A."/>
            <person name="Ng W.-L."/>
            <person name="Kazmierczak K.M."/>
            <person name="Andrzejewski T.M."/>
            <person name="Davidsen T.M."/>
            <person name="Wayne K.J."/>
            <person name="Tettelin H."/>
            <person name="Glass J.I."/>
            <person name="Rusch D."/>
            <person name="Podicherti R."/>
            <person name="Tsui H.-C.T."/>
            <person name="Winkler M.E."/>
        </authorList>
    </citation>
    <scope>NUCLEOTIDE SEQUENCE</scope>
</reference>
<evidence type="ECO:0008006" key="3">
    <source>
        <dbReference type="Google" id="ProtNLM"/>
    </source>
</evidence>
<protein>
    <recommendedName>
        <fullName evidence="3">Selenoprotein B glycine/betaine/sarcosine/D-proline reductase</fullName>
    </recommendedName>
</protein>
<dbReference type="Pfam" id="PF07355">
    <property type="entry name" value="GRDB"/>
    <property type="match status" value="1"/>
</dbReference>
<accession>A0A382G9Q8</accession>
<gene>
    <name evidence="2" type="ORF">METZ01_LOCUS223785</name>
</gene>